<dbReference type="EMBL" id="BARS01008932">
    <property type="protein sequence ID" value="GAF68089.1"/>
    <property type="molecule type" value="Genomic_DNA"/>
</dbReference>
<proteinExistence type="predicted"/>
<name>X0RGU8_9ZZZZ</name>
<evidence type="ECO:0000313" key="2">
    <source>
        <dbReference type="EMBL" id="GAF68089.1"/>
    </source>
</evidence>
<accession>X0RGU8</accession>
<protein>
    <submittedName>
        <fullName evidence="2">Uncharacterized protein</fullName>
    </submittedName>
</protein>
<dbReference type="AlphaFoldDB" id="X0RGU8"/>
<gene>
    <name evidence="2" type="ORF">S01H1_16916</name>
</gene>
<feature type="compositionally biased region" description="Basic and acidic residues" evidence="1">
    <location>
        <begin position="15"/>
        <end position="25"/>
    </location>
</feature>
<comment type="caution">
    <text evidence="2">The sequence shown here is derived from an EMBL/GenBank/DDBJ whole genome shotgun (WGS) entry which is preliminary data.</text>
</comment>
<feature type="region of interest" description="Disordered" evidence="1">
    <location>
        <begin position="1"/>
        <end position="43"/>
    </location>
</feature>
<evidence type="ECO:0000256" key="1">
    <source>
        <dbReference type="SAM" id="MobiDB-lite"/>
    </source>
</evidence>
<feature type="compositionally biased region" description="Basic and acidic residues" evidence="1">
    <location>
        <begin position="33"/>
        <end position="43"/>
    </location>
</feature>
<sequence length="43" mass="4887">MNLENECWACGGPLDESKPVTSHEKEEEEEIDIEKIEKSPKNA</sequence>
<reference evidence="2" key="1">
    <citation type="journal article" date="2014" name="Front. Microbiol.">
        <title>High frequency of phylogenetically diverse reductive dehalogenase-homologous genes in deep subseafloor sedimentary metagenomes.</title>
        <authorList>
            <person name="Kawai M."/>
            <person name="Futagami T."/>
            <person name="Toyoda A."/>
            <person name="Takaki Y."/>
            <person name="Nishi S."/>
            <person name="Hori S."/>
            <person name="Arai W."/>
            <person name="Tsubouchi T."/>
            <person name="Morono Y."/>
            <person name="Uchiyama I."/>
            <person name="Ito T."/>
            <person name="Fujiyama A."/>
            <person name="Inagaki F."/>
            <person name="Takami H."/>
        </authorList>
    </citation>
    <scope>NUCLEOTIDE SEQUENCE</scope>
    <source>
        <strain evidence="2">Expedition CK06-06</strain>
    </source>
</reference>
<organism evidence="2">
    <name type="scientific">marine sediment metagenome</name>
    <dbReference type="NCBI Taxonomy" id="412755"/>
    <lineage>
        <taxon>unclassified sequences</taxon>
        <taxon>metagenomes</taxon>
        <taxon>ecological metagenomes</taxon>
    </lineage>
</organism>